<dbReference type="GeneID" id="94692608"/>
<accession>A0A1H3SI31</accession>
<evidence type="ECO:0000313" key="1">
    <source>
        <dbReference type="EMBL" id="SDZ37594.1"/>
    </source>
</evidence>
<protein>
    <submittedName>
        <fullName evidence="1">Uncharacterized protein</fullName>
    </submittedName>
</protein>
<proteinExistence type="predicted"/>
<dbReference type="AlphaFoldDB" id="A0A1H3SI31"/>
<reference evidence="1 2" key="1">
    <citation type="submission" date="2016-10" db="EMBL/GenBank/DDBJ databases">
        <authorList>
            <person name="de Groot N.N."/>
        </authorList>
    </citation>
    <scope>NUCLEOTIDE SEQUENCE [LARGE SCALE GENOMIC DNA]</scope>
    <source>
        <strain evidence="1 2">LMG 24775</strain>
    </source>
</reference>
<sequence length="506" mass="58705">MHNYPQYKPLRNLLRRYNLRGSIEDIWWYFQAVDLPSSNERVWTGQSFTKLKQIIYKWEIAILAREIILNATPEGKLRLRPWQNMAHVVNLLRQVDNDMAGAHMTPERAYNSLAPTGQLQFPWQRQRQFNPLMRYFKLFSAPDVEHLLVRETGVCTKEWFFVGFAAAGLLQKECGISAHQDYRPFGIELDRSKTVFEKLSQPFEELREKVSDAARYDDTWMYTWNPLEAKPLVGLDPMHPERLHCPIPYYVLKRASQGLFYEITAAEGFNNPFGASFQAYLGEVLRETFQSSPFTIYEEREYKVGRDRKDGVDWILTDDQANLFIECKAKRMTAGAKSAVDPLIIGQQVDYLAKAVVQLYKNIADALGGHTHWPRNDRPIFPLVVTLEDWYLFGTSADLLAEGVRTKMANANLDLTWLDTMPYTVASCEDFEDVSPTIAEVGIHKFFSLKQAGGRQNWMIQLYAKENFNEAYRKTVPRELFREEWNRILPENVLPFKLKSADSSSH</sequence>
<dbReference type="RefSeq" id="WP_074923254.1">
    <property type="nucleotide sequence ID" value="NZ_CP141274.1"/>
</dbReference>
<evidence type="ECO:0000313" key="2">
    <source>
        <dbReference type="Proteomes" id="UP000183417"/>
    </source>
</evidence>
<name>A0A1H3SI31_9BURK</name>
<dbReference type="EMBL" id="FNPE01000020">
    <property type="protein sequence ID" value="SDZ37594.1"/>
    <property type="molecule type" value="Genomic_DNA"/>
</dbReference>
<organism evidence="1 2">
    <name type="scientific">Delftia lacustris</name>
    <dbReference type="NCBI Taxonomy" id="558537"/>
    <lineage>
        <taxon>Bacteria</taxon>
        <taxon>Pseudomonadati</taxon>
        <taxon>Pseudomonadota</taxon>
        <taxon>Betaproteobacteria</taxon>
        <taxon>Burkholderiales</taxon>
        <taxon>Comamonadaceae</taxon>
        <taxon>Delftia</taxon>
    </lineage>
</organism>
<gene>
    <name evidence="1" type="ORF">SAMN05421547_12081</name>
</gene>
<dbReference type="Proteomes" id="UP000183417">
    <property type="component" value="Unassembled WGS sequence"/>
</dbReference>